<feature type="non-terminal residue" evidence="2">
    <location>
        <position position="1"/>
    </location>
</feature>
<feature type="transmembrane region" description="Helical" evidence="1">
    <location>
        <begin position="6"/>
        <end position="28"/>
    </location>
</feature>
<organism evidence="2 3">
    <name type="scientific">Xenoophorus captivus</name>
    <dbReference type="NCBI Taxonomy" id="1517983"/>
    <lineage>
        <taxon>Eukaryota</taxon>
        <taxon>Metazoa</taxon>
        <taxon>Chordata</taxon>
        <taxon>Craniata</taxon>
        <taxon>Vertebrata</taxon>
        <taxon>Euteleostomi</taxon>
        <taxon>Actinopterygii</taxon>
        <taxon>Neopterygii</taxon>
        <taxon>Teleostei</taxon>
        <taxon>Neoteleostei</taxon>
        <taxon>Acanthomorphata</taxon>
        <taxon>Ovalentaria</taxon>
        <taxon>Atherinomorphae</taxon>
        <taxon>Cyprinodontiformes</taxon>
        <taxon>Goodeidae</taxon>
        <taxon>Xenoophorus</taxon>
    </lineage>
</organism>
<dbReference type="Proteomes" id="UP001434883">
    <property type="component" value="Unassembled WGS sequence"/>
</dbReference>
<name>A0ABV0SGM7_9TELE</name>
<evidence type="ECO:0000313" key="2">
    <source>
        <dbReference type="EMBL" id="MEQ2219700.1"/>
    </source>
</evidence>
<evidence type="ECO:0000256" key="1">
    <source>
        <dbReference type="SAM" id="Phobius"/>
    </source>
</evidence>
<proteinExistence type="predicted"/>
<protein>
    <submittedName>
        <fullName evidence="2">Uncharacterized protein</fullName>
    </submittedName>
</protein>
<evidence type="ECO:0000313" key="3">
    <source>
        <dbReference type="Proteomes" id="UP001434883"/>
    </source>
</evidence>
<sequence length="57" mass="6404">NILPYIIAAVIAAVALFCIGAAVFYTFYYKQNKMGKYRLKDAFRLGTMDHTTVPLSL</sequence>
<reference evidence="2 3" key="1">
    <citation type="submission" date="2021-06" db="EMBL/GenBank/DDBJ databases">
        <authorList>
            <person name="Palmer J.M."/>
        </authorList>
    </citation>
    <scope>NUCLEOTIDE SEQUENCE [LARGE SCALE GENOMIC DNA]</scope>
    <source>
        <strain evidence="2 3">XC_2019</strain>
        <tissue evidence="2">Muscle</tissue>
    </source>
</reference>
<gene>
    <name evidence="2" type="ORF">XENOCAPTIV_022144</name>
</gene>
<dbReference type="EMBL" id="JAHRIN010080530">
    <property type="protein sequence ID" value="MEQ2219700.1"/>
    <property type="molecule type" value="Genomic_DNA"/>
</dbReference>
<keyword evidence="1" id="KW-0812">Transmembrane</keyword>
<accession>A0ABV0SGM7</accession>
<keyword evidence="3" id="KW-1185">Reference proteome</keyword>
<comment type="caution">
    <text evidence="2">The sequence shown here is derived from an EMBL/GenBank/DDBJ whole genome shotgun (WGS) entry which is preliminary data.</text>
</comment>
<keyword evidence="1" id="KW-1133">Transmembrane helix</keyword>
<keyword evidence="1" id="KW-0472">Membrane</keyword>